<evidence type="ECO:0000313" key="3">
    <source>
        <dbReference type="Proteomes" id="UP000011189"/>
    </source>
</evidence>
<accession>L8TJ55</accession>
<organism evidence="2 3">
    <name type="scientific">Arthrobacter nitrophenolicus</name>
    <dbReference type="NCBI Taxonomy" id="683150"/>
    <lineage>
        <taxon>Bacteria</taxon>
        <taxon>Bacillati</taxon>
        <taxon>Actinomycetota</taxon>
        <taxon>Actinomycetes</taxon>
        <taxon>Micrococcales</taxon>
        <taxon>Micrococcaceae</taxon>
        <taxon>Arthrobacter</taxon>
    </lineage>
</organism>
<comment type="caution">
    <text evidence="2">The sequence shown here is derived from an EMBL/GenBank/DDBJ whole genome shotgun (WGS) entry which is preliminary data.</text>
</comment>
<proteinExistence type="predicted"/>
<protein>
    <submittedName>
        <fullName evidence="2">Uncharacterized protein</fullName>
    </submittedName>
</protein>
<dbReference type="EMBL" id="AOFD01000089">
    <property type="protein sequence ID" value="ELT42737.1"/>
    <property type="molecule type" value="Genomic_DNA"/>
</dbReference>
<evidence type="ECO:0000313" key="2">
    <source>
        <dbReference type="EMBL" id="ELT42737.1"/>
    </source>
</evidence>
<dbReference type="Proteomes" id="UP000011189">
    <property type="component" value="Unassembled WGS sequence"/>
</dbReference>
<name>L8TJ55_9MICC</name>
<sequence>MRTGHVPGDHRCVDDEGVNSRRFQFGGQQIHQQTLPGGADVQYHRSAGGDGRSVPVQDVVPGRGGERGTGRPQRVRSVIPQPLQLAPIRGVMVPAEIR</sequence>
<keyword evidence="3" id="KW-1185">Reference proteome</keyword>
<reference evidence="3" key="1">
    <citation type="journal article" date="2013" name="Genome Announc.">
        <title>Draft Genome Sequence of the 2-Chloro-4-Nitrophenol-Degrading Bacterium Arthrobacter sp. Strain SJCon.</title>
        <authorList>
            <person name="Vikram S."/>
            <person name="Kumar S."/>
            <person name="Vaidya B."/>
            <person name="Pinnaka A.K."/>
            <person name="Raghava G.P."/>
        </authorList>
    </citation>
    <scope>NUCLEOTIDE SEQUENCE [LARGE SCALE GENOMIC DNA]</scope>
    <source>
        <strain evidence="3">SJCon</strain>
    </source>
</reference>
<evidence type="ECO:0000256" key="1">
    <source>
        <dbReference type="SAM" id="MobiDB-lite"/>
    </source>
</evidence>
<feature type="region of interest" description="Disordered" evidence="1">
    <location>
        <begin position="39"/>
        <end position="74"/>
    </location>
</feature>
<gene>
    <name evidence="2" type="ORF">G205_22670</name>
</gene>
<dbReference type="AlphaFoldDB" id="L8TJ55"/>